<dbReference type="Pfam" id="PF25137">
    <property type="entry name" value="ADH_Fe_C"/>
    <property type="match status" value="1"/>
</dbReference>
<dbReference type="InterPro" id="IPR001670">
    <property type="entry name" value="ADH_Fe/GldA"/>
</dbReference>
<protein>
    <submittedName>
        <fullName evidence="4">Phosphonoacetaldehyde reductase</fullName>
    </submittedName>
</protein>
<dbReference type="GO" id="GO:0046872">
    <property type="term" value="F:metal ion binding"/>
    <property type="evidence" value="ECO:0007669"/>
    <property type="project" value="InterPro"/>
</dbReference>
<evidence type="ECO:0000313" key="4">
    <source>
        <dbReference type="EMBL" id="XDK33502.1"/>
    </source>
</evidence>
<name>A0AB39HS89_9BACI</name>
<dbReference type="AlphaFoldDB" id="A0AB39HS89"/>
<evidence type="ECO:0000256" key="1">
    <source>
        <dbReference type="ARBA" id="ARBA00023002"/>
    </source>
</evidence>
<reference evidence="4" key="1">
    <citation type="submission" date="2024-07" db="EMBL/GenBank/DDBJ databases">
        <title>Halotolerant mesophilic bacterium Ornithinibacillus sp. 4-3, sp. nov., isolated from soil.</title>
        <authorList>
            <person name="Sidarenka A.V."/>
            <person name="Guliayeva D.E."/>
            <person name="Leanovich S.I."/>
            <person name="Hileuskaya K.S."/>
            <person name="Akhremchuk A.E."/>
            <person name="Sikolenko M.A."/>
            <person name="Valentovich L.N."/>
        </authorList>
    </citation>
    <scope>NUCLEOTIDE SEQUENCE</scope>
    <source>
        <strain evidence="4">4-3</strain>
    </source>
</reference>
<evidence type="ECO:0000259" key="2">
    <source>
        <dbReference type="Pfam" id="PF00465"/>
    </source>
</evidence>
<dbReference type="InterPro" id="IPR035873">
    <property type="entry name" value="PhpC"/>
</dbReference>
<accession>A0AB39HS89</accession>
<dbReference type="PANTHER" id="PTHR11496:SF83">
    <property type="entry name" value="HYDROXYACID-OXOACID TRANSHYDROGENASE, MITOCHONDRIAL"/>
    <property type="match status" value="1"/>
</dbReference>
<dbReference type="RefSeq" id="WP_368654180.1">
    <property type="nucleotide sequence ID" value="NZ_CP162599.1"/>
</dbReference>
<dbReference type="Gene3D" id="1.20.1090.10">
    <property type="entry name" value="Dehydroquinate synthase-like - alpha domain"/>
    <property type="match status" value="1"/>
</dbReference>
<proteinExistence type="predicted"/>
<dbReference type="GO" id="GO:0017000">
    <property type="term" value="P:antibiotic biosynthetic process"/>
    <property type="evidence" value="ECO:0007669"/>
    <property type="project" value="InterPro"/>
</dbReference>
<feature type="domain" description="Fe-containing alcohol dehydrogenase-like C-terminal" evidence="3">
    <location>
        <begin position="190"/>
        <end position="375"/>
    </location>
</feature>
<organism evidence="4">
    <name type="scientific">Ornithinibacillus sp. 4-3</name>
    <dbReference type="NCBI Taxonomy" id="3231488"/>
    <lineage>
        <taxon>Bacteria</taxon>
        <taxon>Bacillati</taxon>
        <taxon>Bacillota</taxon>
        <taxon>Bacilli</taxon>
        <taxon>Bacillales</taxon>
        <taxon>Bacillaceae</taxon>
        <taxon>Ornithinibacillus</taxon>
    </lineage>
</organism>
<dbReference type="InterPro" id="IPR056798">
    <property type="entry name" value="ADH_Fe_C"/>
</dbReference>
<dbReference type="Pfam" id="PF00465">
    <property type="entry name" value="Fe-ADH"/>
    <property type="match status" value="1"/>
</dbReference>
<evidence type="ECO:0000259" key="3">
    <source>
        <dbReference type="Pfam" id="PF25137"/>
    </source>
</evidence>
<dbReference type="GO" id="GO:0004022">
    <property type="term" value="F:alcohol dehydrogenase (NAD+) activity"/>
    <property type="evidence" value="ECO:0007669"/>
    <property type="project" value="TreeGrafter"/>
</dbReference>
<sequence length="376" mass="42665">MAKFYNPVKLYFENSGMVQLKEDLKDINAENILIITWNKALFATDSILLNLLPPQVYKKIIAFDQSNPDMEDILAMSEEIKDFSFDFILAVGGGSVIDISKSLVALKHQEFETIEQLRDIIVNGKYEIGLEEIPMLAIPTTSGTGSEVTPWGTIWDREFNKKYSISSSKLFPAYALILPELTMKLPLRSTISTGLDALCHATEAYWSMHSNPISRSYSLQAIAMILQQLERNDFALDNYEIRKQLAMGSVLAGLSFSNTRTTACHSISYPLTLHYNIDHGIAVSMTLGKMFEHNQQRIIDLPSLLSAFQVEDVKDVEKRIIEIYKKYDIPFRLMDYQVKRSDLSIIASQSFTKGRMDNNPVDLTEHDIEQLLNSII</sequence>
<dbReference type="PANTHER" id="PTHR11496">
    <property type="entry name" value="ALCOHOL DEHYDROGENASE"/>
    <property type="match status" value="1"/>
</dbReference>
<dbReference type="CDD" id="cd08182">
    <property type="entry name" value="HEPD"/>
    <property type="match status" value="1"/>
</dbReference>
<dbReference type="EMBL" id="CP162599">
    <property type="protein sequence ID" value="XDK33502.1"/>
    <property type="molecule type" value="Genomic_DNA"/>
</dbReference>
<feature type="domain" description="Alcohol dehydrogenase iron-type/glycerol dehydrogenase GldA" evidence="2">
    <location>
        <begin position="7"/>
        <end position="177"/>
    </location>
</feature>
<dbReference type="SUPFAM" id="SSF56796">
    <property type="entry name" value="Dehydroquinate synthase-like"/>
    <property type="match status" value="1"/>
</dbReference>
<gene>
    <name evidence="4" type="ORF">AB4Y30_03850</name>
</gene>
<keyword evidence="1" id="KW-0560">Oxidoreductase</keyword>
<dbReference type="Gene3D" id="3.40.50.1970">
    <property type="match status" value="1"/>
</dbReference>
<dbReference type="InterPro" id="IPR039697">
    <property type="entry name" value="Alcohol_dehydrogenase_Fe"/>
</dbReference>